<dbReference type="AlphaFoldDB" id="A0A2I0UFX3"/>
<keyword evidence="2" id="KW-1185">Reference proteome</keyword>
<gene>
    <name evidence="1" type="ORF">llap_4760</name>
</gene>
<reference evidence="2" key="1">
    <citation type="submission" date="2017-11" db="EMBL/GenBank/DDBJ databases">
        <authorList>
            <person name="Lima N.C."/>
            <person name="Parody-Merino A.M."/>
            <person name="Battley P.F."/>
            <person name="Fidler A.E."/>
            <person name="Prosdocimi F."/>
        </authorList>
    </citation>
    <scope>NUCLEOTIDE SEQUENCE [LARGE SCALE GENOMIC DNA]</scope>
</reference>
<dbReference type="Proteomes" id="UP000233556">
    <property type="component" value="Unassembled WGS sequence"/>
</dbReference>
<organism evidence="1 2">
    <name type="scientific">Limosa lapponica baueri</name>
    <dbReference type="NCBI Taxonomy" id="1758121"/>
    <lineage>
        <taxon>Eukaryota</taxon>
        <taxon>Metazoa</taxon>
        <taxon>Chordata</taxon>
        <taxon>Craniata</taxon>
        <taxon>Vertebrata</taxon>
        <taxon>Euteleostomi</taxon>
        <taxon>Archelosauria</taxon>
        <taxon>Archosauria</taxon>
        <taxon>Dinosauria</taxon>
        <taxon>Saurischia</taxon>
        <taxon>Theropoda</taxon>
        <taxon>Coelurosauria</taxon>
        <taxon>Aves</taxon>
        <taxon>Neognathae</taxon>
        <taxon>Neoaves</taxon>
        <taxon>Charadriiformes</taxon>
        <taxon>Scolopacidae</taxon>
        <taxon>Limosa</taxon>
    </lineage>
</organism>
<evidence type="ECO:0008006" key="3">
    <source>
        <dbReference type="Google" id="ProtNLM"/>
    </source>
</evidence>
<dbReference type="OrthoDB" id="276744at2759"/>
<dbReference type="PANTHER" id="PTHR33332">
    <property type="entry name" value="REVERSE TRANSCRIPTASE DOMAIN-CONTAINING PROTEIN"/>
    <property type="match status" value="1"/>
</dbReference>
<evidence type="ECO:0000313" key="1">
    <source>
        <dbReference type="EMBL" id="PKU44947.1"/>
    </source>
</evidence>
<name>A0A2I0UFX3_LIMLA</name>
<proteinExistence type="predicted"/>
<protein>
    <recommendedName>
        <fullName evidence="3">Reverse transcriptase domain-containing protein</fullName>
    </recommendedName>
</protein>
<dbReference type="EMBL" id="KZ505793">
    <property type="protein sequence ID" value="PKU44947.1"/>
    <property type="molecule type" value="Genomic_DNA"/>
</dbReference>
<accession>A0A2I0UFX3</accession>
<sequence>MPTGSAVANPEGWDAIQRDLHKVEKWDHVKLMKFNKAQCKVLHLGQAQKANHILGCIKRIVASRAREVILPFCSALMRTHLEYCIQLWGPQHKKDMDLLEQIQRRAVKMISGLEHLCYEDRLRVGVAQPGEEKALGDLIAAFQYFKGTYGKGGDKLFSRASCDRMRGNSFKPVEGRFGLDIRRTIFAM</sequence>
<reference evidence="2" key="2">
    <citation type="submission" date="2017-12" db="EMBL/GenBank/DDBJ databases">
        <title>Genome sequence of the Bar-tailed Godwit (Limosa lapponica baueri).</title>
        <authorList>
            <person name="Lima N.C.B."/>
            <person name="Parody-Merino A.M."/>
            <person name="Battley P.F."/>
            <person name="Fidler A.E."/>
            <person name="Prosdocimi F."/>
        </authorList>
    </citation>
    <scope>NUCLEOTIDE SEQUENCE [LARGE SCALE GENOMIC DNA]</scope>
</reference>
<evidence type="ECO:0000313" key="2">
    <source>
        <dbReference type="Proteomes" id="UP000233556"/>
    </source>
</evidence>